<reference evidence="3 4" key="1">
    <citation type="submission" date="2024-11" db="EMBL/GenBank/DDBJ databases">
        <title>A near-complete genome assembly of Cinchona calisaya.</title>
        <authorList>
            <person name="Lian D.C."/>
            <person name="Zhao X.W."/>
            <person name="Wei L."/>
        </authorList>
    </citation>
    <scope>NUCLEOTIDE SEQUENCE [LARGE SCALE GENOMIC DNA]</scope>
    <source>
        <tissue evidence="3">Nenye</tissue>
    </source>
</reference>
<comment type="caution">
    <text evidence="3">The sequence shown here is derived from an EMBL/GenBank/DDBJ whole genome shotgun (WGS) entry which is preliminary data.</text>
</comment>
<evidence type="ECO:0000313" key="3">
    <source>
        <dbReference type="EMBL" id="KAL3504120.1"/>
    </source>
</evidence>
<accession>A0ABD2YD34</accession>
<name>A0ABD2YD34_9GENT</name>
<keyword evidence="4" id="KW-1185">Reference proteome</keyword>
<evidence type="ECO:0000313" key="4">
    <source>
        <dbReference type="Proteomes" id="UP001630127"/>
    </source>
</evidence>
<protein>
    <submittedName>
        <fullName evidence="3">Uncharacterized protein</fullName>
    </submittedName>
</protein>
<feature type="region of interest" description="Disordered" evidence="1">
    <location>
        <begin position="1"/>
        <end position="43"/>
    </location>
</feature>
<dbReference type="EMBL" id="JBJUIK010000014">
    <property type="protein sequence ID" value="KAL3504120.1"/>
    <property type="molecule type" value="Genomic_DNA"/>
</dbReference>
<sequence length="130" mass="14410">MEKSDAYKNGLGSSKKWDGGGPRGPRSGPYDRGPHGPPHGLDNVRGIDNTKFFFFDILLSCERNDFGCSTLRCLFMTLFLVLQEDAFVLTPDVDDDIVSLVALLTFLLYLRLMAASFLVTFGELAVVQQN</sequence>
<proteinExistence type="predicted"/>
<feature type="transmembrane region" description="Helical" evidence="2">
    <location>
        <begin position="97"/>
        <end position="121"/>
    </location>
</feature>
<gene>
    <name evidence="3" type="ORF">ACH5RR_033961</name>
</gene>
<evidence type="ECO:0000256" key="1">
    <source>
        <dbReference type="SAM" id="MobiDB-lite"/>
    </source>
</evidence>
<keyword evidence="2" id="KW-0812">Transmembrane</keyword>
<keyword evidence="2" id="KW-1133">Transmembrane helix</keyword>
<dbReference type="AlphaFoldDB" id="A0ABD2YD34"/>
<dbReference type="Proteomes" id="UP001630127">
    <property type="component" value="Unassembled WGS sequence"/>
</dbReference>
<evidence type="ECO:0000256" key="2">
    <source>
        <dbReference type="SAM" id="Phobius"/>
    </source>
</evidence>
<keyword evidence="2" id="KW-0472">Membrane</keyword>
<organism evidence="3 4">
    <name type="scientific">Cinchona calisaya</name>
    <dbReference type="NCBI Taxonomy" id="153742"/>
    <lineage>
        <taxon>Eukaryota</taxon>
        <taxon>Viridiplantae</taxon>
        <taxon>Streptophyta</taxon>
        <taxon>Embryophyta</taxon>
        <taxon>Tracheophyta</taxon>
        <taxon>Spermatophyta</taxon>
        <taxon>Magnoliopsida</taxon>
        <taxon>eudicotyledons</taxon>
        <taxon>Gunneridae</taxon>
        <taxon>Pentapetalae</taxon>
        <taxon>asterids</taxon>
        <taxon>lamiids</taxon>
        <taxon>Gentianales</taxon>
        <taxon>Rubiaceae</taxon>
        <taxon>Cinchonoideae</taxon>
        <taxon>Cinchoneae</taxon>
        <taxon>Cinchona</taxon>
    </lineage>
</organism>